<evidence type="ECO:0000313" key="3">
    <source>
        <dbReference type="Proteomes" id="UP000249464"/>
    </source>
</evidence>
<organism evidence="2 3">
    <name type="scientific">Microbotryum silenes-dioicae</name>
    <dbReference type="NCBI Taxonomy" id="796604"/>
    <lineage>
        <taxon>Eukaryota</taxon>
        <taxon>Fungi</taxon>
        <taxon>Dikarya</taxon>
        <taxon>Basidiomycota</taxon>
        <taxon>Pucciniomycotina</taxon>
        <taxon>Microbotryomycetes</taxon>
        <taxon>Microbotryales</taxon>
        <taxon>Microbotryaceae</taxon>
        <taxon>Microbotryum</taxon>
    </lineage>
</organism>
<proteinExistence type="predicted"/>
<evidence type="ECO:0000256" key="1">
    <source>
        <dbReference type="SAM" id="MobiDB-lite"/>
    </source>
</evidence>
<keyword evidence="3" id="KW-1185">Reference proteome</keyword>
<gene>
    <name evidence="2" type="primary">BQ5605_C004g02658</name>
    <name evidence="2" type="ORF">BQ5605_C004G02658</name>
</gene>
<dbReference type="Proteomes" id="UP000249464">
    <property type="component" value="Unassembled WGS sequence"/>
</dbReference>
<dbReference type="EMBL" id="FQNC01000046">
    <property type="protein sequence ID" value="SGY66315.1"/>
    <property type="molecule type" value="Genomic_DNA"/>
</dbReference>
<feature type="region of interest" description="Disordered" evidence="1">
    <location>
        <begin position="1"/>
        <end position="24"/>
    </location>
</feature>
<sequence>MASSRLERASTGVRMAGENRKKTTTDLQRVIKGLTVGLKRMYAKRGSKCRRREQGGAT</sequence>
<dbReference type="AlphaFoldDB" id="A0A2X0MCW3"/>
<evidence type="ECO:0000313" key="2">
    <source>
        <dbReference type="EMBL" id="SGY66315.1"/>
    </source>
</evidence>
<name>A0A2X0MCW3_9BASI</name>
<accession>A0A2X0MCW3</accession>
<protein>
    <submittedName>
        <fullName evidence="2">BQ5605_C004g02658 protein</fullName>
    </submittedName>
</protein>
<reference evidence="2 3" key="1">
    <citation type="submission" date="2016-11" db="EMBL/GenBank/DDBJ databases">
        <authorList>
            <person name="Jaros S."/>
            <person name="Januszkiewicz K."/>
            <person name="Wedrychowicz H."/>
        </authorList>
    </citation>
    <scope>NUCLEOTIDE SEQUENCE [LARGE SCALE GENOMIC DNA]</scope>
</reference>